<comment type="caution">
    <text evidence="2">The sequence shown here is derived from an EMBL/GenBank/DDBJ whole genome shotgun (WGS) entry which is preliminary data.</text>
</comment>
<reference evidence="2 3" key="1">
    <citation type="submission" date="2021-04" db="EMBL/GenBank/DDBJ databases">
        <authorList>
            <person name="Pira H."/>
            <person name="Risdian C."/>
            <person name="Wink J."/>
        </authorList>
    </citation>
    <scope>NUCLEOTIDE SEQUENCE [LARGE SCALE GENOMIC DNA]</scope>
    <source>
        <strain evidence="2 3">WHA3</strain>
    </source>
</reference>
<evidence type="ECO:0000313" key="2">
    <source>
        <dbReference type="EMBL" id="MBV7257676.1"/>
    </source>
</evidence>
<dbReference type="EMBL" id="JAGSPA010000004">
    <property type="protein sequence ID" value="MBV7257676.1"/>
    <property type="molecule type" value="Genomic_DNA"/>
</dbReference>
<organism evidence="2 3">
    <name type="scientific">Pacificimonas pallii</name>
    <dbReference type="NCBI Taxonomy" id="2827236"/>
    <lineage>
        <taxon>Bacteria</taxon>
        <taxon>Pseudomonadati</taxon>
        <taxon>Pseudomonadota</taxon>
        <taxon>Alphaproteobacteria</taxon>
        <taxon>Sphingomonadales</taxon>
        <taxon>Sphingosinicellaceae</taxon>
        <taxon>Pacificimonas</taxon>
    </lineage>
</organism>
<name>A0ABS6SH54_9SPHN</name>
<evidence type="ECO:0000313" key="3">
    <source>
        <dbReference type="Proteomes" id="UP000722336"/>
    </source>
</evidence>
<keyword evidence="1" id="KW-0732">Signal</keyword>
<dbReference type="RefSeq" id="WP_218446511.1">
    <property type="nucleotide sequence ID" value="NZ_JAGSPA010000004.1"/>
</dbReference>
<proteinExistence type="predicted"/>
<sequence>MDNYQTSLMTVGRYKMRVSVSVLISVAILGTTSAATATEPTAVVTEQAEEKKCKRVKLPGSMIKKKYCYTEAEWEYLSTVSKRDYLDAERGLRARNSASN</sequence>
<feature type="signal peptide" evidence="1">
    <location>
        <begin position="1"/>
        <end position="37"/>
    </location>
</feature>
<gene>
    <name evidence="2" type="ORF">KCG44_12860</name>
</gene>
<accession>A0ABS6SH54</accession>
<dbReference type="Proteomes" id="UP000722336">
    <property type="component" value="Unassembled WGS sequence"/>
</dbReference>
<protein>
    <submittedName>
        <fullName evidence="2">Uncharacterized protein</fullName>
    </submittedName>
</protein>
<evidence type="ECO:0000256" key="1">
    <source>
        <dbReference type="SAM" id="SignalP"/>
    </source>
</evidence>
<keyword evidence="3" id="KW-1185">Reference proteome</keyword>
<feature type="chain" id="PRO_5047094874" evidence="1">
    <location>
        <begin position="38"/>
        <end position="100"/>
    </location>
</feature>